<dbReference type="Pfam" id="PF02609">
    <property type="entry name" value="Exonuc_VII_S"/>
    <property type="match status" value="1"/>
</dbReference>
<comment type="catalytic activity">
    <reaction evidence="6">
        <text>Exonucleolytic cleavage in either 5'- to 3'- or 3'- to 5'-direction to yield nucleoside 5'-phosphates.</text>
        <dbReference type="EC" id="3.1.11.6"/>
    </reaction>
</comment>
<gene>
    <name evidence="6" type="primary">xseB</name>
    <name evidence="7" type="ORF">KFK14_03915</name>
</gene>
<dbReference type="PANTHER" id="PTHR34137">
    <property type="entry name" value="EXODEOXYRIBONUCLEASE 7 SMALL SUBUNIT"/>
    <property type="match status" value="1"/>
</dbReference>
<comment type="subunit">
    <text evidence="6">Heterooligomer composed of large and small subunits.</text>
</comment>
<evidence type="ECO:0000256" key="4">
    <source>
        <dbReference type="ARBA" id="ARBA00022801"/>
    </source>
</evidence>
<organism evidence="7 8">
    <name type="scientific">Sphingobium phenoxybenzoativorans</name>
    <dbReference type="NCBI Taxonomy" id="1592790"/>
    <lineage>
        <taxon>Bacteria</taxon>
        <taxon>Pseudomonadati</taxon>
        <taxon>Pseudomonadota</taxon>
        <taxon>Alphaproteobacteria</taxon>
        <taxon>Sphingomonadales</taxon>
        <taxon>Sphingomonadaceae</taxon>
        <taxon>Sphingobium</taxon>
    </lineage>
</organism>
<dbReference type="Gene3D" id="1.10.287.1040">
    <property type="entry name" value="Exonuclease VII, small subunit"/>
    <property type="match status" value="1"/>
</dbReference>
<evidence type="ECO:0000313" key="7">
    <source>
        <dbReference type="EMBL" id="QUT08099.1"/>
    </source>
</evidence>
<reference evidence="7" key="1">
    <citation type="submission" date="2021-04" db="EMBL/GenBank/DDBJ databases">
        <title>Isolation of p-tert-butylphenol degrading bacteria Sphingobium phenoxybenzoativorans Tas13 from active sludge.</title>
        <authorList>
            <person name="Li Y."/>
        </authorList>
    </citation>
    <scope>NUCLEOTIDE SEQUENCE</scope>
    <source>
        <strain evidence="7">Tas13</strain>
    </source>
</reference>
<dbReference type="PANTHER" id="PTHR34137:SF1">
    <property type="entry name" value="EXODEOXYRIBONUCLEASE 7 SMALL SUBUNIT"/>
    <property type="match status" value="1"/>
</dbReference>
<evidence type="ECO:0000256" key="5">
    <source>
        <dbReference type="ARBA" id="ARBA00022839"/>
    </source>
</evidence>
<dbReference type="HAMAP" id="MF_00337">
    <property type="entry name" value="Exonuc_7_S"/>
    <property type="match status" value="1"/>
</dbReference>
<dbReference type="RefSeq" id="WP_070157990.1">
    <property type="nucleotide sequence ID" value="NZ_CP073910.1"/>
</dbReference>
<dbReference type="AlphaFoldDB" id="A0A975KB11"/>
<dbReference type="GO" id="GO:0009318">
    <property type="term" value="C:exodeoxyribonuclease VII complex"/>
    <property type="evidence" value="ECO:0007669"/>
    <property type="project" value="UniProtKB-UniRule"/>
</dbReference>
<name>A0A975KB11_9SPHN</name>
<dbReference type="InterPro" id="IPR003761">
    <property type="entry name" value="Exonuc_VII_S"/>
</dbReference>
<evidence type="ECO:0000313" key="8">
    <source>
        <dbReference type="Proteomes" id="UP000681425"/>
    </source>
</evidence>
<dbReference type="NCBIfam" id="NF002139">
    <property type="entry name" value="PRK00977.1-3"/>
    <property type="match status" value="1"/>
</dbReference>
<dbReference type="GO" id="GO:0008855">
    <property type="term" value="F:exodeoxyribonuclease VII activity"/>
    <property type="evidence" value="ECO:0007669"/>
    <property type="project" value="UniProtKB-UniRule"/>
</dbReference>
<keyword evidence="3 6" id="KW-0540">Nuclease</keyword>
<dbReference type="Proteomes" id="UP000681425">
    <property type="component" value="Chromosome"/>
</dbReference>
<dbReference type="GO" id="GO:0005829">
    <property type="term" value="C:cytosol"/>
    <property type="evidence" value="ECO:0007669"/>
    <property type="project" value="TreeGrafter"/>
</dbReference>
<proteinExistence type="inferred from homology"/>
<evidence type="ECO:0000256" key="3">
    <source>
        <dbReference type="ARBA" id="ARBA00022722"/>
    </source>
</evidence>
<comment type="subcellular location">
    <subcellularLocation>
        <location evidence="6">Cytoplasm</location>
    </subcellularLocation>
</comment>
<dbReference type="EC" id="3.1.11.6" evidence="6"/>
<dbReference type="InterPro" id="IPR037004">
    <property type="entry name" value="Exonuc_VII_ssu_sf"/>
</dbReference>
<keyword evidence="5 6" id="KW-0269">Exonuclease</keyword>
<keyword evidence="4 6" id="KW-0378">Hydrolase</keyword>
<evidence type="ECO:0000256" key="1">
    <source>
        <dbReference type="ARBA" id="ARBA00009998"/>
    </source>
</evidence>
<comment type="similarity">
    <text evidence="1 6">Belongs to the XseB family.</text>
</comment>
<dbReference type="NCBIfam" id="TIGR01280">
    <property type="entry name" value="xseB"/>
    <property type="match status" value="1"/>
</dbReference>
<evidence type="ECO:0000256" key="6">
    <source>
        <dbReference type="HAMAP-Rule" id="MF_00337"/>
    </source>
</evidence>
<evidence type="ECO:0000256" key="2">
    <source>
        <dbReference type="ARBA" id="ARBA00022490"/>
    </source>
</evidence>
<comment type="function">
    <text evidence="6">Bidirectionally degrades single-stranded DNA into large acid-insoluble oligonucleotides, which are then degraded further into small acid-soluble oligonucleotides.</text>
</comment>
<dbReference type="EMBL" id="CP073910">
    <property type="protein sequence ID" value="QUT08099.1"/>
    <property type="molecule type" value="Genomic_DNA"/>
</dbReference>
<dbReference type="GO" id="GO:0006308">
    <property type="term" value="P:DNA catabolic process"/>
    <property type="evidence" value="ECO:0007669"/>
    <property type="project" value="UniProtKB-UniRule"/>
</dbReference>
<keyword evidence="8" id="KW-1185">Reference proteome</keyword>
<keyword evidence="2 6" id="KW-0963">Cytoplasm</keyword>
<dbReference type="OrthoDB" id="9808145at2"/>
<dbReference type="SUPFAM" id="SSF116842">
    <property type="entry name" value="XseB-like"/>
    <property type="match status" value="1"/>
</dbReference>
<accession>A0A975KB11</accession>
<dbReference type="KEGG" id="spph:KFK14_03915"/>
<protein>
    <recommendedName>
        <fullName evidence="6">Exodeoxyribonuclease 7 small subunit</fullName>
        <ecNumber evidence="6">3.1.11.6</ecNumber>
    </recommendedName>
    <alternativeName>
        <fullName evidence="6">Exodeoxyribonuclease VII small subunit</fullName>
        <shortName evidence="6">Exonuclease VII small subunit</shortName>
    </alternativeName>
</protein>
<sequence length="91" mass="9637">MVENGELAGQDASGQDFSALTFEAALRELEQIVRQLESGDVPLDDSIALYARGEALRKQCAKRLEDAEAKIQKLTVDASGAIGGAQPFGAD</sequence>